<keyword evidence="1" id="KW-0812">Transmembrane</keyword>
<evidence type="ECO:0000313" key="3">
    <source>
        <dbReference type="Proteomes" id="UP000015559"/>
    </source>
</evidence>
<evidence type="ECO:0000256" key="1">
    <source>
        <dbReference type="SAM" id="Phobius"/>
    </source>
</evidence>
<name>S6ABL1_SULDS</name>
<proteinExistence type="predicted"/>
<gene>
    <name evidence="2" type="ORF">SCD_n03046</name>
</gene>
<dbReference type="KEGG" id="sdr:SCD_n03046"/>
<geneLocation type="plasmid" evidence="2 3">
    <name>pSCD</name>
</geneLocation>
<dbReference type="AlphaFoldDB" id="S6ABL1"/>
<keyword evidence="3" id="KW-1185">Reference proteome</keyword>
<reference evidence="2 3" key="1">
    <citation type="journal article" date="2012" name="Appl. Environ. Microbiol.">
        <title>Draft genome sequence of a psychrotolerant sulfur-oxidizing bacterium, Sulfuricella denitrificans skB26, and proteomic insights into cold adaptation.</title>
        <authorList>
            <person name="Watanabe T."/>
            <person name="Kojima H."/>
            <person name="Fukui M."/>
        </authorList>
    </citation>
    <scope>NUCLEOTIDE SEQUENCE [LARGE SCALE GENOMIC DNA]</scope>
    <source>
        <strain evidence="3">skB26</strain>
        <plasmid evidence="2 3">pSCD</plasmid>
    </source>
</reference>
<keyword evidence="1" id="KW-1133">Transmembrane helix</keyword>
<evidence type="ECO:0000313" key="2">
    <source>
        <dbReference type="EMBL" id="BAN36845.1"/>
    </source>
</evidence>
<accession>S6ABL1</accession>
<feature type="transmembrane region" description="Helical" evidence="1">
    <location>
        <begin position="16"/>
        <end position="37"/>
    </location>
</feature>
<feature type="transmembrane region" description="Helical" evidence="1">
    <location>
        <begin position="43"/>
        <end position="68"/>
    </location>
</feature>
<protein>
    <submittedName>
        <fullName evidence="2">Uncharacterized protein</fullName>
    </submittedName>
</protein>
<organism evidence="2 3">
    <name type="scientific">Sulfuricella denitrificans (strain DSM 22764 / NBRC 105220 / skB26)</name>
    <dbReference type="NCBI Taxonomy" id="1163617"/>
    <lineage>
        <taxon>Bacteria</taxon>
        <taxon>Pseudomonadati</taxon>
        <taxon>Pseudomonadota</taxon>
        <taxon>Betaproteobacteria</taxon>
        <taxon>Nitrosomonadales</taxon>
        <taxon>Sulfuricellaceae</taxon>
        <taxon>Sulfuricella</taxon>
    </lineage>
</organism>
<dbReference type="Proteomes" id="UP000015559">
    <property type="component" value="Plasmid pSCD"/>
</dbReference>
<keyword evidence="1" id="KW-0472">Membrane</keyword>
<sequence length="86" mass="9918">MTFKDKIKDHIEEHKPIYISIGFTSLYAFLGILELMYVVSNPLIWWFGVICIGLAVSFTVKMVFYYIFTTAIADGFLKGLTNNRNK</sequence>
<dbReference type="EMBL" id="AP013067">
    <property type="protein sequence ID" value="BAN36845.1"/>
    <property type="molecule type" value="Genomic_DNA"/>
</dbReference>
<keyword evidence="2" id="KW-0614">Plasmid</keyword>
<dbReference type="HOGENOM" id="CLU_2496731_0_0_4"/>